<dbReference type="PANTHER" id="PTHR43657:SF1">
    <property type="entry name" value="ALTERED INHERITANCE OF MITOCHONDRIA PROTEIN 24, MITOCHONDRIAL"/>
    <property type="match status" value="1"/>
</dbReference>
<name>A0A1L9QU13_9CYAN</name>
<evidence type="ECO:0000313" key="2">
    <source>
        <dbReference type="Proteomes" id="UP000183940"/>
    </source>
</evidence>
<evidence type="ECO:0000313" key="1">
    <source>
        <dbReference type="EMBL" id="OJJ26139.1"/>
    </source>
</evidence>
<dbReference type="STRING" id="1925591.BI308_08125"/>
<dbReference type="Gene3D" id="3.60.160.10">
    <property type="entry name" value="Mitochondrial biogenesis AIM24"/>
    <property type="match status" value="1"/>
</dbReference>
<dbReference type="PANTHER" id="PTHR43657">
    <property type="entry name" value="TRYPTOPHAN RNA-BINDING ATTENUATOR PROTEIN-LIKE PROTEIN"/>
    <property type="match status" value="1"/>
</dbReference>
<accession>A0A1L9QU13</accession>
<dbReference type="InterPro" id="IPR002838">
    <property type="entry name" value="AIM24"/>
</dbReference>
<dbReference type="EMBL" id="MLAW01000010">
    <property type="protein sequence ID" value="OJJ26139.1"/>
    <property type="molecule type" value="Genomic_DNA"/>
</dbReference>
<dbReference type="AlphaFoldDB" id="A0A1L9QU13"/>
<dbReference type="Proteomes" id="UP000183940">
    <property type="component" value="Unassembled WGS sequence"/>
</dbReference>
<dbReference type="SUPFAM" id="SSF51219">
    <property type="entry name" value="TRAP-like"/>
    <property type="match status" value="1"/>
</dbReference>
<reference evidence="1" key="1">
    <citation type="submission" date="2016-10" db="EMBL/GenBank/DDBJ databases">
        <title>CRISPR-Cas defence system in Roseofilum reptotaenium: evidence of a bacteriophage-cyanobacterium arms race in the coral black band disease.</title>
        <authorList>
            <person name="Buerger P."/>
            <person name="Wood-Charlson E.M."/>
            <person name="Weynberg K.D."/>
            <person name="Willis B."/>
            <person name="Van Oppen M.J."/>
        </authorList>
    </citation>
    <scope>NUCLEOTIDE SEQUENCE [LARGE SCALE GENOMIC DNA]</scope>
    <source>
        <strain evidence="1">AO1-A</strain>
    </source>
</reference>
<organism evidence="1 2">
    <name type="scientific">Roseofilum reptotaenium AO1-A</name>
    <dbReference type="NCBI Taxonomy" id="1925591"/>
    <lineage>
        <taxon>Bacteria</taxon>
        <taxon>Bacillati</taxon>
        <taxon>Cyanobacteriota</taxon>
        <taxon>Cyanophyceae</taxon>
        <taxon>Desertifilales</taxon>
        <taxon>Desertifilaceae</taxon>
        <taxon>Roseofilum</taxon>
    </lineage>
</organism>
<proteinExistence type="predicted"/>
<dbReference type="InterPro" id="IPR036983">
    <property type="entry name" value="AIM24_sf"/>
</dbReference>
<dbReference type="Pfam" id="PF01987">
    <property type="entry name" value="AIM24"/>
    <property type="match status" value="1"/>
</dbReference>
<dbReference type="InterPro" id="IPR016031">
    <property type="entry name" value="Trp_RNA-bd_attenuator-like_dom"/>
</dbReference>
<dbReference type="NCBIfam" id="TIGR00266">
    <property type="entry name" value="TIGR00266 family protein"/>
    <property type="match status" value="1"/>
</dbReference>
<keyword evidence="2" id="KW-1185">Reference proteome</keyword>
<gene>
    <name evidence="1" type="ORF">BI308_08125</name>
</gene>
<protein>
    <submittedName>
        <fullName evidence="1">TIGR00266 family protein</fullName>
    </submittedName>
</protein>
<comment type="caution">
    <text evidence="1">The sequence shown here is derived from an EMBL/GenBank/DDBJ whole genome shotgun (WGS) entry which is preliminary data.</text>
</comment>
<sequence length="221" mass="23693">MSYEIRYKPAFAAVFVTLNPGEQIIAEAGAMTSMDAALSMKTEFSGGFFSALLRKFFGGESLFVNRFQNKTQKPLTVVFTQSLIGDIECVKLTGNALCLQPGAYIASDPNIQLGVRWAGFASWFAGEGFFTLKVSGSGKVFFGAYGGISQESVSGEFIVDNSHLVAYSPNIKMSIGLSGGIFSSIASGEGLVNRLKGKGVIYLQSRSMSGLVSFLRPKVRN</sequence>